<organism evidence="1 2">
    <name type="scientific">Streptomyces sporangiiformans</name>
    <dbReference type="NCBI Taxonomy" id="2315329"/>
    <lineage>
        <taxon>Bacteria</taxon>
        <taxon>Bacillati</taxon>
        <taxon>Actinomycetota</taxon>
        <taxon>Actinomycetes</taxon>
        <taxon>Kitasatosporales</taxon>
        <taxon>Streptomycetaceae</taxon>
        <taxon>Streptomyces</taxon>
    </lineage>
</organism>
<dbReference type="EMBL" id="VCHX02000311">
    <property type="protein sequence ID" value="TPQ17060.1"/>
    <property type="molecule type" value="Genomic_DNA"/>
</dbReference>
<dbReference type="OrthoDB" id="152349at2"/>
<gene>
    <name evidence="1" type="ORF">FGD71_038380</name>
</gene>
<reference evidence="1 2" key="1">
    <citation type="submission" date="2019-06" db="EMBL/GenBank/DDBJ databases">
        <title>Streptomyces sporangiiformans sp. nov., a novel actinomycete isolated from soil in Mount Song.</title>
        <authorList>
            <person name="Han L."/>
        </authorList>
    </citation>
    <scope>NUCLEOTIDE SEQUENCE [LARGE SCALE GENOMIC DNA]</scope>
    <source>
        <strain evidence="1 2">NEAU-SSA 1</strain>
    </source>
</reference>
<dbReference type="RefSeq" id="WP_119105176.1">
    <property type="nucleotide sequence ID" value="NZ_QXMJ01000311.1"/>
</dbReference>
<evidence type="ECO:0000313" key="1">
    <source>
        <dbReference type="EMBL" id="TPQ17060.1"/>
    </source>
</evidence>
<proteinExistence type="predicted"/>
<comment type="caution">
    <text evidence="1">The sequence shown here is derived from an EMBL/GenBank/DDBJ whole genome shotgun (WGS) entry which is preliminary data.</text>
</comment>
<dbReference type="InterPro" id="IPR045991">
    <property type="entry name" value="DUF5947"/>
</dbReference>
<name>A0A505D391_9ACTN</name>
<evidence type="ECO:0000313" key="2">
    <source>
        <dbReference type="Proteomes" id="UP000317378"/>
    </source>
</evidence>
<dbReference type="Pfam" id="PF19372">
    <property type="entry name" value="DUF5947"/>
    <property type="match status" value="1"/>
</dbReference>
<dbReference type="AlphaFoldDB" id="A0A505D391"/>
<accession>A0A505D391</accession>
<protein>
    <submittedName>
        <fullName evidence="1">Uncharacterized protein</fullName>
    </submittedName>
</protein>
<sequence length="220" mass="24000">MNGVLRRVARQAALAGGRDNQEERCDLCAEPLPPHDAHRHVLQPATGTVSCACRACAVLFDHDAGSAGGYRLLPRERRRLPDCGIDDAVWMGLGIPVNLAFFTRSAEPGEVIAAYPSPLGALRATVPRDSWQQVEACHPDLPGGVTDVQALLVNRARGASEHWLVPLDDCYRLVAVVRAHWKGLDGGPEVWQRVEDFFNALTEPTPFSTFSTEEASWVSP</sequence>
<keyword evidence="2" id="KW-1185">Reference proteome</keyword>
<dbReference type="Proteomes" id="UP000317378">
    <property type="component" value="Unassembled WGS sequence"/>
</dbReference>